<dbReference type="GO" id="GO:0141221">
    <property type="term" value="F:histone deacetylase activity, hydrolytic mechanism"/>
    <property type="evidence" value="ECO:0007669"/>
    <property type="project" value="UniProtKB-EC"/>
</dbReference>
<dbReference type="InterPro" id="IPR000286">
    <property type="entry name" value="HDACs"/>
</dbReference>
<organism evidence="12 13">
    <name type="scientific">Chrysophaeum taylorii</name>
    <dbReference type="NCBI Taxonomy" id="2483200"/>
    <lineage>
        <taxon>Eukaryota</taxon>
        <taxon>Sar</taxon>
        <taxon>Stramenopiles</taxon>
        <taxon>Ochrophyta</taxon>
        <taxon>Pelagophyceae</taxon>
        <taxon>Pelagomonadales</taxon>
        <taxon>Pelagomonadaceae</taxon>
        <taxon>Chrysophaeum</taxon>
    </lineage>
</organism>
<evidence type="ECO:0000256" key="2">
    <source>
        <dbReference type="ARBA" id="ARBA00007738"/>
    </source>
</evidence>
<dbReference type="InterPro" id="IPR023801">
    <property type="entry name" value="His_deacetylse_dom"/>
</dbReference>
<dbReference type="GO" id="GO:0000118">
    <property type="term" value="C:histone deacetylase complex"/>
    <property type="evidence" value="ECO:0007669"/>
    <property type="project" value="TreeGrafter"/>
</dbReference>
<evidence type="ECO:0000259" key="11">
    <source>
        <dbReference type="Pfam" id="PF00850"/>
    </source>
</evidence>
<dbReference type="AlphaFoldDB" id="A0AAD7UIS6"/>
<evidence type="ECO:0000256" key="9">
    <source>
        <dbReference type="ARBA" id="ARBA00023242"/>
    </source>
</evidence>
<evidence type="ECO:0000256" key="10">
    <source>
        <dbReference type="SAM" id="MobiDB-lite"/>
    </source>
</evidence>
<evidence type="ECO:0000313" key="13">
    <source>
        <dbReference type="Proteomes" id="UP001230188"/>
    </source>
</evidence>
<keyword evidence="9" id="KW-0539">Nucleus</keyword>
<dbReference type="PANTHER" id="PTHR10625:SF5">
    <property type="entry name" value="HISTONE DEACETYLASE"/>
    <property type="match status" value="1"/>
</dbReference>
<dbReference type="PANTHER" id="PTHR10625">
    <property type="entry name" value="HISTONE DEACETYLASE HDAC1-RELATED"/>
    <property type="match status" value="1"/>
</dbReference>
<feature type="compositionally biased region" description="Pro residues" evidence="10">
    <location>
        <begin position="448"/>
        <end position="457"/>
    </location>
</feature>
<evidence type="ECO:0000313" key="12">
    <source>
        <dbReference type="EMBL" id="KAJ8608283.1"/>
    </source>
</evidence>
<keyword evidence="8" id="KW-0804">Transcription</keyword>
<sequence>MISKVGYVYDGVMEKHAPRNRSREAHPECPERLRAIHSAMVSRGCEARCARIPARPATEEEMSVAHTKRYLDVMRQTSSGSSRCCAQVERAFDRDVYVNGFTWEASRVALGSAIEATLRVSDGRLAHALAAIRPPGHHACAHKAMGFCFLNTVAICARIASRESDARVLVVDWDVHHGNGTQDLLWDDPRILYFSVHRGFESRRHYGSELFYPGTGAPTEVGGAKGFTVNVRWSEPLAGDAEYRECWRRVLLPIARAFDPNLILVSAGFDAARGDPLGECRVTPRGYFHLLRPLAALGPTVLCLEGGYNLSIIGDCFAACAAALLGDADLTAIGLDDDGGSEEYDGCDPTAEADILATVDVHRRYWRCLAAAEEEEELVCEMTGLRLSLEGRRAPPEGTPDDVPATLPAPAKEEEEKDLVCGMRGLRLSAPQRPPSERAGCAENPSAAPKPPSPPPSAVVAHRSPPPSED</sequence>
<dbReference type="Proteomes" id="UP001230188">
    <property type="component" value="Unassembled WGS sequence"/>
</dbReference>
<proteinExistence type="inferred from homology"/>
<evidence type="ECO:0000256" key="8">
    <source>
        <dbReference type="ARBA" id="ARBA00023163"/>
    </source>
</evidence>
<dbReference type="GO" id="GO:0040029">
    <property type="term" value="P:epigenetic regulation of gene expression"/>
    <property type="evidence" value="ECO:0007669"/>
    <property type="project" value="TreeGrafter"/>
</dbReference>
<evidence type="ECO:0000256" key="7">
    <source>
        <dbReference type="ARBA" id="ARBA00023015"/>
    </source>
</evidence>
<comment type="similarity">
    <text evidence="2">Belongs to the histone deacetylase family. HD type 2 subfamily.</text>
</comment>
<dbReference type="Pfam" id="PF00850">
    <property type="entry name" value="Hist_deacetyl"/>
    <property type="match status" value="1"/>
</dbReference>
<keyword evidence="13" id="KW-1185">Reference proteome</keyword>
<comment type="subcellular location">
    <subcellularLocation>
        <location evidence="1">Nucleus</location>
    </subcellularLocation>
</comment>
<reference evidence="12" key="1">
    <citation type="submission" date="2023-01" db="EMBL/GenBank/DDBJ databases">
        <title>Metagenome sequencing of chrysophaentin producing Chrysophaeum taylorii.</title>
        <authorList>
            <person name="Davison J."/>
            <person name="Bewley C."/>
        </authorList>
    </citation>
    <scope>NUCLEOTIDE SEQUENCE</scope>
    <source>
        <strain evidence="12">NIES-1699</strain>
    </source>
</reference>
<dbReference type="InterPro" id="IPR023696">
    <property type="entry name" value="Ureohydrolase_dom_sf"/>
</dbReference>
<evidence type="ECO:0000256" key="3">
    <source>
        <dbReference type="ARBA" id="ARBA00012111"/>
    </source>
</evidence>
<dbReference type="SUPFAM" id="SSF52768">
    <property type="entry name" value="Arginase/deacetylase"/>
    <property type="match status" value="1"/>
</dbReference>
<keyword evidence="7" id="KW-0805">Transcription regulation</keyword>
<comment type="caution">
    <text evidence="12">The sequence shown here is derived from an EMBL/GenBank/DDBJ whole genome shotgun (WGS) entry which is preliminary data.</text>
</comment>
<dbReference type="GO" id="GO:0005737">
    <property type="term" value="C:cytoplasm"/>
    <property type="evidence" value="ECO:0007669"/>
    <property type="project" value="TreeGrafter"/>
</dbReference>
<keyword evidence="6" id="KW-0156">Chromatin regulator</keyword>
<gene>
    <name evidence="12" type="ORF">CTAYLR_010209</name>
</gene>
<evidence type="ECO:0000256" key="6">
    <source>
        <dbReference type="ARBA" id="ARBA00022853"/>
    </source>
</evidence>
<dbReference type="InterPro" id="IPR037138">
    <property type="entry name" value="His_deacetylse_dom_sf"/>
</dbReference>
<dbReference type="EMBL" id="JAQMWT010000176">
    <property type="protein sequence ID" value="KAJ8608283.1"/>
    <property type="molecule type" value="Genomic_DNA"/>
</dbReference>
<feature type="domain" description="Histone deacetylase" evidence="11">
    <location>
        <begin position="26"/>
        <end position="323"/>
    </location>
</feature>
<accession>A0AAD7UIS6</accession>
<dbReference type="Gene3D" id="3.40.800.20">
    <property type="entry name" value="Histone deacetylase domain"/>
    <property type="match status" value="1"/>
</dbReference>
<evidence type="ECO:0000256" key="1">
    <source>
        <dbReference type="ARBA" id="ARBA00004123"/>
    </source>
</evidence>
<evidence type="ECO:0000256" key="5">
    <source>
        <dbReference type="ARBA" id="ARBA00022801"/>
    </source>
</evidence>
<dbReference type="PRINTS" id="PR01270">
    <property type="entry name" value="HDASUPER"/>
</dbReference>
<dbReference type="EC" id="3.5.1.98" evidence="3"/>
<keyword evidence="4" id="KW-0678">Repressor</keyword>
<evidence type="ECO:0000256" key="4">
    <source>
        <dbReference type="ARBA" id="ARBA00022491"/>
    </source>
</evidence>
<name>A0AAD7UIS6_9STRA</name>
<feature type="region of interest" description="Disordered" evidence="10">
    <location>
        <begin position="391"/>
        <end position="470"/>
    </location>
</feature>
<protein>
    <recommendedName>
        <fullName evidence="3">histone deacetylase</fullName>
        <ecNumber evidence="3">3.5.1.98</ecNumber>
    </recommendedName>
</protein>
<keyword evidence="5" id="KW-0378">Hydrolase</keyword>